<proteinExistence type="predicted"/>
<evidence type="ECO:0000313" key="19">
    <source>
        <dbReference type="Ensembl" id="ENSEBUP00000022991.1"/>
    </source>
</evidence>
<comment type="subunit">
    <text evidence="14">Associates with the cleavage and polyadenylation specificity factor (CPSF) complex. Interacts with CPSF1 and CPSF3; the interaction is direct. Interacts with PIP5K1A.</text>
</comment>
<dbReference type="SUPFAM" id="SSF57667">
    <property type="entry name" value="beta-beta-alpha zinc fingers"/>
    <property type="match status" value="1"/>
</dbReference>
<feature type="region of interest" description="Disordered" evidence="17">
    <location>
        <begin position="650"/>
        <end position="707"/>
    </location>
</feature>
<dbReference type="OMA" id="QCVPGVH"/>
<dbReference type="AlphaFoldDB" id="A0A8C4R214"/>
<feature type="compositionally biased region" description="Basic and acidic residues" evidence="17">
    <location>
        <begin position="264"/>
        <end position="277"/>
    </location>
</feature>
<evidence type="ECO:0000313" key="20">
    <source>
        <dbReference type="Proteomes" id="UP000694388"/>
    </source>
</evidence>
<dbReference type="InterPro" id="IPR043519">
    <property type="entry name" value="NT_sf"/>
</dbReference>
<dbReference type="Gene3D" id="1.10.1410.10">
    <property type="match status" value="1"/>
</dbReference>
<reference evidence="19" key="2">
    <citation type="submission" date="2025-09" db="UniProtKB">
        <authorList>
            <consortium name="Ensembl"/>
        </authorList>
    </citation>
    <scope>IDENTIFICATION</scope>
</reference>
<dbReference type="Pfam" id="PF22600">
    <property type="entry name" value="MTPAP-like_central"/>
    <property type="match status" value="1"/>
</dbReference>
<dbReference type="SMART" id="SM00360">
    <property type="entry name" value="RRM"/>
    <property type="match status" value="1"/>
</dbReference>
<reference evidence="19" key="1">
    <citation type="submission" date="2025-08" db="UniProtKB">
        <authorList>
            <consortium name="Ensembl"/>
        </authorList>
    </citation>
    <scope>IDENTIFICATION</scope>
</reference>
<feature type="region of interest" description="Disordered" evidence="17">
    <location>
        <begin position="242"/>
        <end position="284"/>
    </location>
</feature>
<evidence type="ECO:0000259" key="18">
    <source>
        <dbReference type="PROSITE" id="PS50102"/>
    </source>
</evidence>
<evidence type="ECO:0000256" key="3">
    <source>
        <dbReference type="ARBA" id="ARBA00012472"/>
    </source>
</evidence>
<evidence type="ECO:0000256" key="12">
    <source>
        <dbReference type="ARBA" id="ARBA00033036"/>
    </source>
</evidence>
<evidence type="ECO:0000256" key="1">
    <source>
        <dbReference type="ARBA" id="ARBA00001936"/>
    </source>
</evidence>
<keyword evidence="8" id="KW-0547">Nucleotide-binding</keyword>
<keyword evidence="5" id="KW-0808">Transferase</keyword>
<dbReference type="Pfam" id="PF00076">
    <property type="entry name" value="RRM_1"/>
    <property type="match status" value="1"/>
</dbReference>
<dbReference type="Pfam" id="PF03828">
    <property type="entry name" value="PAP_assoc"/>
    <property type="match status" value="1"/>
</dbReference>
<name>A0A8C4R214_EPTBU</name>
<keyword evidence="16" id="KW-0694">RNA-binding</keyword>
<dbReference type="Proteomes" id="UP000694388">
    <property type="component" value="Unplaced"/>
</dbReference>
<dbReference type="InterPro" id="IPR012677">
    <property type="entry name" value="Nucleotide-bd_a/b_plait_sf"/>
</dbReference>
<dbReference type="EC" id="2.7.7.52" evidence="3"/>
<comment type="cofactor">
    <cofactor evidence="1">
        <name>Mn(2+)</name>
        <dbReference type="ChEBI" id="CHEBI:29035"/>
    </cofactor>
</comment>
<accession>A0A8C4R214</accession>
<dbReference type="Ensembl" id="ENSEBUT00000023567.1">
    <property type="protein sequence ID" value="ENSEBUP00000022991.1"/>
    <property type="gene ID" value="ENSEBUG00000014170.1"/>
</dbReference>
<keyword evidence="6" id="KW-0548">Nucleotidyltransferase</keyword>
<evidence type="ECO:0000256" key="14">
    <source>
        <dbReference type="ARBA" id="ARBA00046411"/>
    </source>
</evidence>
<evidence type="ECO:0000256" key="10">
    <source>
        <dbReference type="ARBA" id="ARBA00022842"/>
    </source>
</evidence>
<dbReference type="InterPro" id="IPR013087">
    <property type="entry name" value="Znf_C2H2_type"/>
</dbReference>
<evidence type="ECO:0000256" key="9">
    <source>
        <dbReference type="ARBA" id="ARBA00022840"/>
    </source>
</evidence>
<dbReference type="InterPro" id="IPR003604">
    <property type="entry name" value="Matrin/U1-like-C_Znf_C2H2"/>
</dbReference>
<comment type="cofactor">
    <cofactor evidence="2">
        <name>Mg(2+)</name>
        <dbReference type="ChEBI" id="CHEBI:18420"/>
    </cofactor>
</comment>
<dbReference type="GeneTree" id="ENSGT00940000159914"/>
<dbReference type="SUPFAM" id="SSF81631">
    <property type="entry name" value="PAP/OAS1 substrate-binding domain"/>
    <property type="match status" value="1"/>
</dbReference>
<organism evidence="19 20">
    <name type="scientific">Eptatretus burgeri</name>
    <name type="common">Inshore hagfish</name>
    <dbReference type="NCBI Taxonomy" id="7764"/>
    <lineage>
        <taxon>Eukaryota</taxon>
        <taxon>Metazoa</taxon>
        <taxon>Chordata</taxon>
        <taxon>Craniata</taxon>
        <taxon>Vertebrata</taxon>
        <taxon>Cyclostomata</taxon>
        <taxon>Myxini</taxon>
        <taxon>Myxiniformes</taxon>
        <taxon>Myxinidae</taxon>
        <taxon>Eptatretinae</taxon>
        <taxon>Eptatretus</taxon>
    </lineage>
</organism>
<dbReference type="SUPFAM" id="SSF81301">
    <property type="entry name" value="Nucleotidyltransferase"/>
    <property type="match status" value="1"/>
</dbReference>
<evidence type="ECO:0000256" key="7">
    <source>
        <dbReference type="ARBA" id="ARBA00022723"/>
    </source>
</evidence>
<dbReference type="PANTHER" id="PTHR12271">
    <property type="entry name" value="POLY A POLYMERASE CID PAP -RELATED"/>
    <property type="match status" value="1"/>
</dbReference>
<evidence type="ECO:0000256" key="6">
    <source>
        <dbReference type="ARBA" id="ARBA00022695"/>
    </source>
</evidence>
<keyword evidence="10" id="KW-0460">Magnesium</keyword>
<dbReference type="GO" id="GO:0050265">
    <property type="term" value="F:RNA uridylyltransferase activity"/>
    <property type="evidence" value="ECO:0007669"/>
    <property type="project" value="UniProtKB-EC"/>
</dbReference>
<dbReference type="Gene3D" id="3.30.160.60">
    <property type="entry name" value="Classic Zinc Finger"/>
    <property type="match status" value="1"/>
</dbReference>
<keyword evidence="9" id="KW-0067">ATP-binding</keyword>
<evidence type="ECO:0000256" key="13">
    <source>
        <dbReference type="ARBA" id="ARBA00045789"/>
    </source>
</evidence>
<keyword evidence="20" id="KW-1185">Reference proteome</keyword>
<evidence type="ECO:0000256" key="11">
    <source>
        <dbReference type="ARBA" id="ARBA00030790"/>
    </source>
</evidence>
<dbReference type="GO" id="GO:1990817">
    <property type="term" value="F:poly(A) RNA polymerase activity"/>
    <property type="evidence" value="ECO:0007669"/>
    <property type="project" value="TreeGrafter"/>
</dbReference>
<dbReference type="Pfam" id="PF12874">
    <property type="entry name" value="zf-met"/>
    <property type="match status" value="1"/>
</dbReference>
<keyword evidence="7" id="KW-0479">Metal-binding</keyword>
<dbReference type="PROSITE" id="PS50102">
    <property type="entry name" value="RRM"/>
    <property type="match status" value="1"/>
</dbReference>
<feature type="domain" description="RRM" evidence="18">
    <location>
        <begin position="60"/>
        <end position="142"/>
    </location>
</feature>
<dbReference type="InterPro" id="IPR054708">
    <property type="entry name" value="MTPAP-like_central"/>
</dbReference>
<dbReference type="GO" id="GO:0005524">
    <property type="term" value="F:ATP binding"/>
    <property type="evidence" value="ECO:0007669"/>
    <property type="project" value="UniProtKB-KW"/>
</dbReference>
<dbReference type="Gene3D" id="3.30.70.330">
    <property type="match status" value="1"/>
</dbReference>
<comment type="function">
    <text evidence="13">Poly(A) polymerase that creates the 3'-poly(A) tail of specific pre-mRNAs. Localizes to nuclear speckles together with PIP5K1A and mediates polyadenylation of a select set of mRNAs, such as HMOX1. In addition to polyadenylation, it is also required for the 3'-end cleavage of pre-mRNAs: binds to the 3'UTR of targeted pre-mRNAs and promotes the recruitment and assembly of the CPSF complex on the 3'UTR of pre-mRNAs. In addition to adenylyltransferase activity, also has uridylyltransferase activity. However, the ATP ratio is higher than UTP in cells, suggesting that it functions primarily as a poly(A) polymerase. Acts as a specific terminal uridylyltransferase for U6 snRNA in vitro: responsible for a controlled elongation reaction that results in the restoration of the four 3'-terminal UMP-residues found in newly transcribed U6 snRNA. Not involved in replication-dependent histone mRNA degradation.</text>
</comment>
<dbReference type="InterPro" id="IPR002058">
    <property type="entry name" value="PAP_assoc"/>
</dbReference>
<dbReference type="InterPro" id="IPR035979">
    <property type="entry name" value="RBD_domain_sf"/>
</dbReference>
<dbReference type="GO" id="GO:0016607">
    <property type="term" value="C:nuclear speck"/>
    <property type="evidence" value="ECO:0007669"/>
    <property type="project" value="TreeGrafter"/>
</dbReference>
<evidence type="ECO:0000256" key="2">
    <source>
        <dbReference type="ARBA" id="ARBA00001946"/>
    </source>
</evidence>
<evidence type="ECO:0000256" key="8">
    <source>
        <dbReference type="ARBA" id="ARBA00022741"/>
    </source>
</evidence>
<feature type="compositionally biased region" description="Polar residues" evidence="17">
    <location>
        <begin position="651"/>
        <end position="665"/>
    </location>
</feature>
<evidence type="ECO:0000256" key="5">
    <source>
        <dbReference type="ARBA" id="ARBA00022679"/>
    </source>
</evidence>
<evidence type="ECO:0000256" key="17">
    <source>
        <dbReference type="SAM" id="MobiDB-lite"/>
    </source>
</evidence>
<protein>
    <recommendedName>
        <fullName evidence="4">Speckle targeted PIP5K1A-regulated poly(A) polymerase</fullName>
        <ecNumber evidence="3">2.7.7.52</ecNumber>
    </recommendedName>
    <alternativeName>
        <fullName evidence="11">RNA-binding motif protein 21</fullName>
    </alternativeName>
    <alternativeName>
        <fullName evidence="12">U6 snRNA-specific terminal uridylyltransferase 1</fullName>
    </alternativeName>
</protein>
<evidence type="ECO:0000256" key="15">
    <source>
        <dbReference type="ARBA" id="ARBA00049105"/>
    </source>
</evidence>
<comment type="catalytic activity">
    <reaction evidence="15">
        <text>RNA(n) + UTP = RNA(n)-3'-uridine ribonucleotide + diphosphate</text>
        <dbReference type="Rhea" id="RHEA:14785"/>
        <dbReference type="Rhea" id="RHEA-COMP:14527"/>
        <dbReference type="Rhea" id="RHEA-COMP:17348"/>
        <dbReference type="ChEBI" id="CHEBI:33019"/>
        <dbReference type="ChEBI" id="CHEBI:46398"/>
        <dbReference type="ChEBI" id="CHEBI:140395"/>
        <dbReference type="ChEBI" id="CHEBI:173116"/>
        <dbReference type="EC" id="2.7.7.52"/>
    </reaction>
</comment>
<evidence type="ECO:0000256" key="16">
    <source>
        <dbReference type="PROSITE-ProRule" id="PRU00176"/>
    </source>
</evidence>
<evidence type="ECO:0000256" key="4">
    <source>
        <dbReference type="ARBA" id="ARBA00021679"/>
    </source>
</evidence>
<sequence>MDETVRVQHGDVQTLAQGRFFCSLCHVEAPNKSTLDEHIKGKKHKHRSQLRSSRFEQEERSVFVGGFKKGVVEDQLSNYFKGFGPVDAVIMDKDKGAYAIVRLADVESARRVLAAGEHHLDGKHLCVKPREHKDFQCPSSSQRPVIGPTSLEHLRPLLMQQESVDEQMIKLVEVLELQESEKHLRCLLVCLLQEVFCEFFPGCVVSAFGSSVNGFGLRGCDMDLLLDLDTCSSFQGRKTETLGKPMKKKEKQPSPDDLEETEKEDCKWEERENHTAENMDEETEDCGSVDSLLSDMELAGASPAELLELVVAVLRKCVPGVHKVQAVPSARLPVVKFTHRDSGVRCDISVNNRLALHNTKFLHFCTDLDERIRPLVYVIRYWAKQKQLAGNPFGGGPLLNNYALTLLLLHFLQQTDPPVLPSLRHLRNLAGKEQCIVDGHDCTFVADTTKVERSKNTDELRVLLSGFFKFYGDFEFTNMVISLEDGTALPRTSFKGGGSDESQLPLRFSIITLQDPFETFHNVAGNVNERAARRFRRECDAAAKYCRSLQYQRKSAKGKTWGVTRLFTAPSENEASPLGSPAGTSADTDTIIEVPIKAEALQIKGETGAAKDLHARLFSTLHLCLCKIFTHVLHCECQITSLRKEGKSLQHEASSVTGEDQSSNPFEPHEVTETCADPPSGMKRKQTANDDKNRAKRPRPDTSNSETEWYCTVPGAIWLGRRKIKRQLKSKSIGGPAEEAQDEGSMLEEGKRAGGSSGLDLPESLQEEARITEKLMLNRSAVRPQLTFVLSLKLLNDERAGPKAVMCLKAVLDENNHAQDFFHFLSYFLPPQLDKVLGEQKQHIEGRVIWSETKLMIGNQAVGEEERFDV</sequence>
<dbReference type="SUPFAM" id="SSF54928">
    <property type="entry name" value="RNA-binding domain, RBD"/>
    <property type="match status" value="1"/>
</dbReference>
<dbReference type="CDD" id="cd05402">
    <property type="entry name" value="NT_PAP_TUTase"/>
    <property type="match status" value="1"/>
</dbReference>
<dbReference type="SMART" id="SM00451">
    <property type="entry name" value="ZnF_U1"/>
    <property type="match status" value="1"/>
</dbReference>
<dbReference type="Gene3D" id="3.30.460.10">
    <property type="entry name" value="Beta Polymerase, domain 2"/>
    <property type="match status" value="1"/>
</dbReference>
<dbReference type="GO" id="GO:0031123">
    <property type="term" value="P:RNA 3'-end processing"/>
    <property type="evidence" value="ECO:0007669"/>
    <property type="project" value="TreeGrafter"/>
</dbReference>
<feature type="region of interest" description="Disordered" evidence="17">
    <location>
        <begin position="728"/>
        <end position="763"/>
    </location>
</feature>
<dbReference type="GO" id="GO:0008270">
    <property type="term" value="F:zinc ion binding"/>
    <property type="evidence" value="ECO:0007669"/>
    <property type="project" value="InterPro"/>
</dbReference>
<dbReference type="InterPro" id="IPR036236">
    <property type="entry name" value="Znf_C2H2_sf"/>
</dbReference>
<dbReference type="PANTHER" id="PTHR12271:SF127">
    <property type="entry name" value="SPECKLE TARGETED PIP5K1A-REGULATED POLY(A) POLYMERASE"/>
    <property type="match status" value="1"/>
</dbReference>
<dbReference type="InterPro" id="IPR000504">
    <property type="entry name" value="RRM_dom"/>
</dbReference>
<dbReference type="GO" id="GO:0003723">
    <property type="term" value="F:RNA binding"/>
    <property type="evidence" value="ECO:0007669"/>
    <property type="project" value="UniProtKB-UniRule"/>
</dbReference>